<reference evidence="2 3" key="1">
    <citation type="submission" date="2020-08" db="EMBL/GenBank/DDBJ databases">
        <title>Whole genome shotgun sequence of Actinoplanes ianthinogenes NBRC 13996.</title>
        <authorList>
            <person name="Komaki H."/>
            <person name="Tamura T."/>
        </authorList>
    </citation>
    <scope>NUCLEOTIDE SEQUENCE [LARGE SCALE GENOMIC DNA]</scope>
    <source>
        <strain evidence="2 3">NBRC 13996</strain>
    </source>
</reference>
<dbReference type="EMBL" id="AP023356">
    <property type="protein sequence ID" value="BCJ40425.1"/>
    <property type="molecule type" value="Genomic_DNA"/>
</dbReference>
<evidence type="ECO:0008006" key="4">
    <source>
        <dbReference type="Google" id="ProtNLM"/>
    </source>
</evidence>
<dbReference type="Proteomes" id="UP000676967">
    <property type="component" value="Chromosome"/>
</dbReference>
<evidence type="ECO:0000313" key="3">
    <source>
        <dbReference type="Proteomes" id="UP000676967"/>
    </source>
</evidence>
<dbReference type="SUPFAM" id="SSF159664">
    <property type="entry name" value="CobE/GbiG C-terminal domain-like"/>
    <property type="match status" value="1"/>
</dbReference>
<proteinExistence type="predicted"/>
<feature type="region of interest" description="Disordered" evidence="1">
    <location>
        <begin position="34"/>
        <end position="54"/>
    </location>
</feature>
<dbReference type="InterPro" id="IPR036518">
    <property type="entry name" value="CobE/GbiG_C_sf"/>
</dbReference>
<name>A0ABN6C4K9_9ACTN</name>
<evidence type="ECO:0000313" key="2">
    <source>
        <dbReference type="EMBL" id="BCJ40425.1"/>
    </source>
</evidence>
<protein>
    <recommendedName>
        <fullName evidence="4">CobE/GbiG C-terminal domain-containing protein</fullName>
    </recommendedName>
</protein>
<keyword evidence="3" id="KW-1185">Reference proteome</keyword>
<sequence length="54" mass="5213">MAEAAALLAAGVGGELVLSKRVHGGVTIALARSDHGAGGEGRSGTAMALRQGRG</sequence>
<gene>
    <name evidence="2" type="ORF">Aiant_10820</name>
</gene>
<accession>A0ABN6C4K9</accession>
<dbReference type="Gene3D" id="3.30.420.180">
    <property type="entry name" value="CobE/GbiG C-terminal domain"/>
    <property type="match status" value="1"/>
</dbReference>
<organism evidence="2 3">
    <name type="scientific">Actinoplanes ianthinogenes</name>
    <dbReference type="NCBI Taxonomy" id="122358"/>
    <lineage>
        <taxon>Bacteria</taxon>
        <taxon>Bacillati</taxon>
        <taxon>Actinomycetota</taxon>
        <taxon>Actinomycetes</taxon>
        <taxon>Micromonosporales</taxon>
        <taxon>Micromonosporaceae</taxon>
        <taxon>Actinoplanes</taxon>
    </lineage>
</organism>
<evidence type="ECO:0000256" key="1">
    <source>
        <dbReference type="SAM" id="MobiDB-lite"/>
    </source>
</evidence>